<evidence type="ECO:0000313" key="2">
    <source>
        <dbReference type="EMBL" id="RFU61272.1"/>
    </source>
</evidence>
<dbReference type="GO" id="GO:0016787">
    <property type="term" value="F:hydrolase activity"/>
    <property type="evidence" value="ECO:0007669"/>
    <property type="project" value="UniProtKB-KW"/>
</dbReference>
<comment type="caution">
    <text evidence="2">The sequence shown here is derived from an EMBL/GenBank/DDBJ whole genome shotgun (WGS) entry which is preliminary data.</text>
</comment>
<dbReference type="AlphaFoldDB" id="A0A372L8B8"/>
<feature type="domain" description="Metallo-beta-lactamase" evidence="1">
    <location>
        <begin position="30"/>
        <end position="199"/>
    </location>
</feature>
<dbReference type="InterPro" id="IPR050662">
    <property type="entry name" value="Sec-metab_biosynth-thioest"/>
</dbReference>
<dbReference type="EMBL" id="QVTD01000016">
    <property type="protein sequence ID" value="RFU61272.1"/>
    <property type="molecule type" value="Genomic_DNA"/>
</dbReference>
<dbReference type="Proteomes" id="UP000262939">
    <property type="component" value="Unassembled WGS sequence"/>
</dbReference>
<dbReference type="SUPFAM" id="SSF56281">
    <property type="entry name" value="Metallo-hydrolase/oxidoreductase"/>
    <property type="match status" value="1"/>
</dbReference>
<proteinExistence type="predicted"/>
<name>A0A372L8B8_9BACI</name>
<dbReference type="PANTHER" id="PTHR23131">
    <property type="entry name" value="ENDORIBONUCLEASE LACTB2"/>
    <property type="match status" value="1"/>
</dbReference>
<dbReference type="InterPro" id="IPR036866">
    <property type="entry name" value="RibonucZ/Hydroxyglut_hydro"/>
</dbReference>
<dbReference type="OrthoDB" id="235784at2"/>
<keyword evidence="2" id="KW-0378">Hydrolase</keyword>
<reference evidence="2 3" key="1">
    <citation type="submission" date="2018-08" db="EMBL/GenBank/DDBJ databases">
        <title>Bacillus chawlae sp. nov., Bacillus glennii sp. nov., and Bacillus saganii sp. nov. Isolated from the Vehicle Assembly Building at Kennedy Space Center where the Viking Spacecraft were Assembled.</title>
        <authorList>
            <person name="Seuylemezian A."/>
            <person name="Vaishampayan P."/>
        </authorList>
    </citation>
    <scope>NUCLEOTIDE SEQUENCE [LARGE SCALE GENOMIC DNA]</scope>
    <source>
        <strain evidence="2 3">V44-8</strain>
    </source>
</reference>
<sequence>MLLKKNFAQQTVNGVKIGNGTVSFQRVKLNVHCFFVDGVLIDTGSKSLEKLLKPFFNQLRIDKVVMTHFHEDHTGCAAFLQEDLQVPLFMNDIMIEYCKKKADYPIYRQLFWGKLRPFRAEAIGETFNSPNAIWRVIKTPGHAIDHLAFLNDNTGQLFTGDLYCQERTKVVLREENIPVIIESLKKILTYDFEDVFCSHAGYLDDGRTALKRKLDYLLDLQGNILKLHEDGKTPEDINAILFSKKYPITLFSSGEWDSIYIIQSIIKQHDKTLIS</sequence>
<gene>
    <name evidence="2" type="ORF">D0466_18845</name>
</gene>
<dbReference type="PANTHER" id="PTHR23131:SF0">
    <property type="entry name" value="ENDORIBONUCLEASE LACTB2"/>
    <property type="match status" value="1"/>
</dbReference>
<dbReference type="Pfam" id="PF00753">
    <property type="entry name" value="Lactamase_B"/>
    <property type="match status" value="1"/>
</dbReference>
<dbReference type="Gene3D" id="3.60.15.10">
    <property type="entry name" value="Ribonuclease Z/Hydroxyacylglutathione hydrolase-like"/>
    <property type="match status" value="1"/>
</dbReference>
<keyword evidence="3" id="KW-1185">Reference proteome</keyword>
<evidence type="ECO:0000313" key="3">
    <source>
        <dbReference type="Proteomes" id="UP000262939"/>
    </source>
</evidence>
<dbReference type="SMART" id="SM00849">
    <property type="entry name" value="Lactamase_B"/>
    <property type="match status" value="1"/>
</dbReference>
<protein>
    <submittedName>
        <fullName evidence="2">MBL fold metallo-hydrolase</fullName>
    </submittedName>
</protein>
<evidence type="ECO:0000259" key="1">
    <source>
        <dbReference type="SMART" id="SM00849"/>
    </source>
</evidence>
<organism evidence="2 3">
    <name type="scientific">Peribacillus glennii</name>
    <dbReference type="NCBI Taxonomy" id="2303991"/>
    <lineage>
        <taxon>Bacteria</taxon>
        <taxon>Bacillati</taxon>
        <taxon>Bacillota</taxon>
        <taxon>Bacilli</taxon>
        <taxon>Bacillales</taxon>
        <taxon>Bacillaceae</taxon>
        <taxon>Peribacillus</taxon>
    </lineage>
</organism>
<dbReference type="RefSeq" id="WP_117324076.1">
    <property type="nucleotide sequence ID" value="NZ_QVTD01000016.1"/>
</dbReference>
<accession>A0A372L8B8</accession>
<dbReference type="InterPro" id="IPR001279">
    <property type="entry name" value="Metallo-B-lactamas"/>
</dbReference>